<sequence>MEDTLENIIDETSKPTWENMVESPIVEQMPSSKYKLKLKYGGFFRLAKNSSKKIYCFGSQKCIYMDTWSYNLSQLREEVIKRYSSKNNPQFSIVFLDKNAPDQSFIELDSEEKFMVMLDMYVQEKEVIIFVTTENNHDSNKLNLSNRVDPNGEDDSDYCLSEESYHSHLSSDNEDELMNDEDEDYSCSNNSVSMKVNSNFANVIEFRRALNHYAITNEFEYLIQKSDPTRFTARCEKIDCEWRIHASIMQDGVTFEVKKMVEGHTCTRSNKGGHKRATQGWVANVVTNKLKSDGDVSAAELRKWLMRVYNVDVPYLKVFRGKEQAYSDMYGKWEDSFMKMDVFREELLNRNQGTITEIDFDITGDKKRFKRLFISLGACSRGFLAGCRPYIALDACHLKGKFNGVLAAATGIDGNNSIFPIAYCVLESENTLSWTWFLESLKKAIGTPHGLVISSDMQKGLGVAMMNVYPNVEHRECIRHLYSNFKKHFHGEFFSKKLWGAAKTYRLTEYDRLLKEIGDVSQDAITYLNENHNKIWSRSKFGTTSKCDYITNNISETFNSWIGALRYQPVLDLLDAIREKIMKRFDKKRRMVKNWNGSLVPIAKNYLNSISKAIAMDFNFHAWTNLGEYEVCRSSNTQAEVKCKGRRWEVSLDERKCSCRVWQVKGLPCVHVAAFIAFIRDDWEKYVDPYFTIEKYKEAYALEIAPMPGKDQWMEKDGEKIYPPIIKRPTGRPKKNRIKPSDESKRRHKCPRCGQYGHREKTCKNPASQDLDPNETSTSKRIRGKRGRYHESSTST</sequence>
<feature type="non-terminal residue" evidence="11">
    <location>
        <position position="1"/>
    </location>
</feature>
<dbReference type="GO" id="GO:0006313">
    <property type="term" value="P:DNA transposition"/>
    <property type="evidence" value="ECO:0007669"/>
    <property type="project" value="InterPro"/>
</dbReference>
<evidence type="ECO:0000259" key="10">
    <source>
        <dbReference type="PROSITE" id="PS50966"/>
    </source>
</evidence>
<evidence type="ECO:0008006" key="13">
    <source>
        <dbReference type="Google" id="ProtNLM"/>
    </source>
</evidence>
<dbReference type="AlphaFoldDB" id="A0AA38TBQ4"/>
<keyword evidence="12" id="KW-1185">Reference proteome</keyword>
<evidence type="ECO:0000256" key="8">
    <source>
        <dbReference type="SAM" id="MobiDB-lite"/>
    </source>
</evidence>
<keyword evidence="3 7" id="KW-0863">Zinc-finger</keyword>
<feature type="compositionally biased region" description="Basic residues" evidence="8">
    <location>
        <begin position="729"/>
        <end position="738"/>
    </location>
</feature>
<evidence type="ECO:0000256" key="3">
    <source>
        <dbReference type="ARBA" id="ARBA00022771"/>
    </source>
</evidence>
<evidence type="ECO:0000256" key="6">
    <source>
        <dbReference type="ARBA" id="ARBA00023172"/>
    </source>
</evidence>
<dbReference type="GO" id="GO:0008270">
    <property type="term" value="F:zinc ion binding"/>
    <property type="evidence" value="ECO:0007669"/>
    <property type="project" value="UniProtKB-KW"/>
</dbReference>
<protein>
    <recommendedName>
        <fullName evidence="13">SWIM-type domain-containing protein</fullName>
    </recommendedName>
</protein>
<organism evidence="11 12">
    <name type="scientific">Centaurea solstitialis</name>
    <name type="common">yellow star-thistle</name>
    <dbReference type="NCBI Taxonomy" id="347529"/>
    <lineage>
        <taxon>Eukaryota</taxon>
        <taxon>Viridiplantae</taxon>
        <taxon>Streptophyta</taxon>
        <taxon>Embryophyta</taxon>
        <taxon>Tracheophyta</taxon>
        <taxon>Spermatophyta</taxon>
        <taxon>Magnoliopsida</taxon>
        <taxon>eudicotyledons</taxon>
        <taxon>Gunneridae</taxon>
        <taxon>Pentapetalae</taxon>
        <taxon>asterids</taxon>
        <taxon>campanulids</taxon>
        <taxon>Asterales</taxon>
        <taxon>Asteraceae</taxon>
        <taxon>Carduoideae</taxon>
        <taxon>Cardueae</taxon>
        <taxon>Centaureinae</taxon>
        <taxon>Centaurea</taxon>
    </lineage>
</organism>
<dbReference type="Pfam" id="PF10551">
    <property type="entry name" value="MULE"/>
    <property type="match status" value="1"/>
</dbReference>
<dbReference type="InterPro" id="IPR001878">
    <property type="entry name" value="Znf_CCHC"/>
</dbReference>
<feature type="domain" description="CCHC-type" evidence="9">
    <location>
        <begin position="749"/>
        <end position="765"/>
    </location>
</feature>
<dbReference type="InterPro" id="IPR006564">
    <property type="entry name" value="Znf_PMZ"/>
</dbReference>
<dbReference type="PROSITE" id="PS50966">
    <property type="entry name" value="ZF_SWIM"/>
    <property type="match status" value="1"/>
</dbReference>
<dbReference type="PANTHER" id="PTHR31973">
    <property type="entry name" value="POLYPROTEIN, PUTATIVE-RELATED"/>
    <property type="match status" value="1"/>
</dbReference>
<evidence type="ECO:0000256" key="7">
    <source>
        <dbReference type="PROSITE-ProRule" id="PRU00047"/>
    </source>
</evidence>
<dbReference type="Pfam" id="PF03108">
    <property type="entry name" value="DBD_Tnp_Mut"/>
    <property type="match status" value="1"/>
</dbReference>
<dbReference type="InterPro" id="IPR007527">
    <property type="entry name" value="Znf_SWIM"/>
</dbReference>
<dbReference type="InterPro" id="IPR001207">
    <property type="entry name" value="Transposase_mutator"/>
</dbReference>
<dbReference type="InterPro" id="IPR018289">
    <property type="entry name" value="MULE_transposase_dom"/>
</dbReference>
<dbReference type="GO" id="GO:0004803">
    <property type="term" value="F:transposase activity"/>
    <property type="evidence" value="ECO:0007669"/>
    <property type="project" value="InterPro"/>
</dbReference>
<dbReference type="EMBL" id="JARYMX010000004">
    <property type="protein sequence ID" value="KAJ9551785.1"/>
    <property type="molecule type" value="Genomic_DNA"/>
</dbReference>
<gene>
    <name evidence="11" type="ORF">OSB04_015830</name>
</gene>
<evidence type="ECO:0000313" key="11">
    <source>
        <dbReference type="EMBL" id="KAJ9551785.1"/>
    </source>
</evidence>
<keyword evidence="5" id="KW-0238">DNA-binding</keyword>
<dbReference type="PROSITE" id="PS01007">
    <property type="entry name" value="TRANSPOSASE_MUTATOR"/>
    <property type="match status" value="1"/>
</dbReference>
<name>A0AA38TBQ4_9ASTR</name>
<dbReference type="Proteomes" id="UP001172457">
    <property type="component" value="Chromosome 4"/>
</dbReference>
<comment type="caution">
    <text evidence="11">The sequence shown here is derived from an EMBL/GenBank/DDBJ whole genome shotgun (WGS) entry which is preliminary data.</text>
</comment>
<dbReference type="PANTHER" id="PTHR31973:SF188">
    <property type="entry name" value="POLYPROTEIN, PUTATIVE-RELATED"/>
    <property type="match status" value="1"/>
</dbReference>
<dbReference type="InterPro" id="IPR004332">
    <property type="entry name" value="Transposase_MuDR"/>
</dbReference>
<keyword evidence="6" id="KW-0233">DNA recombination</keyword>
<dbReference type="Pfam" id="PF04434">
    <property type="entry name" value="SWIM"/>
    <property type="match status" value="1"/>
</dbReference>
<evidence type="ECO:0000256" key="2">
    <source>
        <dbReference type="ARBA" id="ARBA00022723"/>
    </source>
</evidence>
<evidence type="ECO:0000256" key="4">
    <source>
        <dbReference type="ARBA" id="ARBA00022833"/>
    </source>
</evidence>
<dbReference type="PROSITE" id="PS50158">
    <property type="entry name" value="ZF_CCHC"/>
    <property type="match status" value="1"/>
</dbReference>
<accession>A0AA38TBQ4</accession>
<dbReference type="SMART" id="SM00575">
    <property type="entry name" value="ZnF_PMZ"/>
    <property type="match status" value="1"/>
</dbReference>
<evidence type="ECO:0000313" key="12">
    <source>
        <dbReference type="Proteomes" id="UP001172457"/>
    </source>
</evidence>
<keyword evidence="2" id="KW-0479">Metal-binding</keyword>
<proteinExistence type="predicted"/>
<dbReference type="GO" id="GO:0003677">
    <property type="term" value="F:DNA binding"/>
    <property type="evidence" value="ECO:0007669"/>
    <property type="project" value="UniProtKB-KW"/>
</dbReference>
<feature type="region of interest" description="Disordered" evidence="8">
    <location>
        <begin position="721"/>
        <end position="796"/>
    </location>
</feature>
<evidence type="ECO:0000259" key="9">
    <source>
        <dbReference type="PROSITE" id="PS50158"/>
    </source>
</evidence>
<evidence type="ECO:0000256" key="1">
    <source>
        <dbReference type="ARBA" id="ARBA00022578"/>
    </source>
</evidence>
<feature type="domain" description="SWIM-type" evidence="10">
    <location>
        <begin position="648"/>
        <end position="680"/>
    </location>
</feature>
<keyword evidence="4" id="KW-0862">Zinc</keyword>
<reference evidence="11" key="1">
    <citation type="submission" date="2023-03" db="EMBL/GenBank/DDBJ databases">
        <title>Chromosome-scale reference genome and RAD-based genetic map of yellow starthistle (Centaurea solstitialis) reveal putative structural variation and QTLs associated with invader traits.</title>
        <authorList>
            <person name="Reatini B."/>
            <person name="Cang F.A."/>
            <person name="Jiang Q."/>
            <person name="Mckibben M.T.W."/>
            <person name="Barker M.S."/>
            <person name="Rieseberg L.H."/>
            <person name="Dlugosch K.M."/>
        </authorList>
    </citation>
    <scope>NUCLEOTIDE SEQUENCE</scope>
    <source>
        <strain evidence="11">CAN-66</strain>
        <tissue evidence="11">Leaf</tissue>
    </source>
</reference>
<evidence type="ECO:0000256" key="5">
    <source>
        <dbReference type="ARBA" id="ARBA00023125"/>
    </source>
</evidence>
<keyword evidence="1" id="KW-0815">Transposition</keyword>